<dbReference type="GO" id="GO:0005524">
    <property type="term" value="F:ATP binding"/>
    <property type="evidence" value="ECO:0007669"/>
    <property type="project" value="UniProtKB-KW"/>
</dbReference>
<keyword evidence="8" id="KW-1185">Reference proteome</keyword>
<keyword evidence="4" id="KW-0418">Kinase</keyword>
<dbReference type="PANTHER" id="PTHR24057">
    <property type="entry name" value="GLYCOGEN SYNTHASE KINASE-3 ALPHA"/>
    <property type="match status" value="1"/>
</dbReference>
<gene>
    <name evidence="7" type="ORF">HannXRQ_Chr08g0228621</name>
    <name evidence="6" type="ORF">HanXRQr2_Chr08g0344911</name>
</gene>
<dbReference type="Proteomes" id="UP000215914">
    <property type="component" value="Chromosome 8"/>
</dbReference>
<reference evidence="7" key="2">
    <citation type="submission" date="2017-02" db="EMBL/GenBank/DDBJ databases">
        <title>Sunflower complete genome.</title>
        <authorList>
            <person name="Langlade N."/>
            <person name="Munos S."/>
        </authorList>
    </citation>
    <scope>NUCLEOTIDE SEQUENCE [LARGE SCALE GENOMIC DNA]</scope>
    <source>
        <tissue evidence="7">Leaves</tissue>
    </source>
</reference>
<keyword evidence="1" id="KW-0723">Serine/threonine-protein kinase</keyword>
<organism evidence="7 8">
    <name type="scientific">Helianthus annuus</name>
    <name type="common">Common sunflower</name>
    <dbReference type="NCBI Taxonomy" id="4232"/>
    <lineage>
        <taxon>Eukaryota</taxon>
        <taxon>Viridiplantae</taxon>
        <taxon>Streptophyta</taxon>
        <taxon>Embryophyta</taxon>
        <taxon>Tracheophyta</taxon>
        <taxon>Spermatophyta</taxon>
        <taxon>Magnoliopsida</taxon>
        <taxon>eudicotyledons</taxon>
        <taxon>Gunneridae</taxon>
        <taxon>Pentapetalae</taxon>
        <taxon>asterids</taxon>
        <taxon>campanulids</taxon>
        <taxon>Asterales</taxon>
        <taxon>Asteraceae</taxon>
        <taxon>Asteroideae</taxon>
        <taxon>Heliantheae alliance</taxon>
        <taxon>Heliantheae</taxon>
        <taxon>Helianthus</taxon>
    </lineage>
</organism>
<dbReference type="InParanoid" id="A0A251U6H9"/>
<dbReference type="PANTHER" id="PTHR24057:SF40">
    <property type="entry name" value="SHAGGY-RELATED PROTEIN KINASE DELTA-RELATED"/>
    <property type="match status" value="1"/>
</dbReference>
<dbReference type="Gene3D" id="1.10.510.10">
    <property type="entry name" value="Transferase(Phosphotransferase) domain 1"/>
    <property type="match status" value="1"/>
</dbReference>
<dbReference type="EMBL" id="MNCJ02000323">
    <property type="protein sequence ID" value="KAF5795886.1"/>
    <property type="molecule type" value="Genomic_DNA"/>
</dbReference>
<evidence type="ECO:0000313" key="8">
    <source>
        <dbReference type="Proteomes" id="UP000215914"/>
    </source>
</evidence>
<evidence type="ECO:0000256" key="3">
    <source>
        <dbReference type="ARBA" id="ARBA00022741"/>
    </source>
</evidence>
<dbReference type="Gramene" id="mRNA:HanXRQr2_Chr08g0344911">
    <property type="protein sequence ID" value="mRNA:HanXRQr2_Chr08g0344911"/>
    <property type="gene ID" value="HanXRQr2_Chr08g0344911"/>
</dbReference>
<protein>
    <submittedName>
        <fullName evidence="7">Uncharacterized protein</fullName>
    </submittedName>
</protein>
<reference evidence="6" key="3">
    <citation type="submission" date="2020-06" db="EMBL/GenBank/DDBJ databases">
        <title>Helianthus annuus Genome sequencing and assembly Release 2.</title>
        <authorList>
            <person name="Gouzy J."/>
            <person name="Langlade N."/>
            <person name="Munos S."/>
        </authorList>
    </citation>
    <scope>NUCLEOTIDE SEQUENCE</scope>
    <source>
        <tissue evidence="6">Leaves</tissue>
    </source>
</reference>
<dbReference type="InterPro" id="IPR050591">
    <property type="entry name" value="GSK-3"/>
</dbReference>
<evidence type="ECO:0000256" key="4">
    <source>
        <dbReference type="ARBA" id="ARBA00022777"/>
    </source>
</evidence>
<dbReference type="STRING" id="4232.A0A251U6H9"/>
<reference evidence="6 8" key="1">
    <citation type="journal article" date="2017" name="Nature">
        <title>The sunflower genome provides insights into oil metabolism, flowering and Asterid evolution.</title>
        <authorList>
            <person name="Badouin H."/>
            <person name="Gouzy J."/>
            <person name="Grassa C.J."/>
            <person name="Murat F."/>
            <person name="Staton S.E."/>
            <person name="Cottret L."/>
            <person name="Lelandais-Briere C."/>
            <person name="Owens G.L."/>
            <person name="Carrere S."/>
            <person name="Mayjonade B."/>
            <person name="Legrand L."/>
            <person name="Gill N."/>
            <person name="Kane N.C."/>
            <person name="Bowers J.E."/>
            <person name="Hubner S."/>
            <person name="Bellec A."/>
            <person name="Berard A."/>
            <person name="Berges H."/>
            <person name="Blanchet N."/>
            <person name="Boniface M.C."/>
            <person name="Brunel D."/>
            <person name="Catrice O."/>
            <person name="Chaidir N."/>
            <person name="Claudel C."/>
            <person name="Donnadieu C."/>
            <person name="Faraut T."/>
            <person name="Fievet G."/>
            <person name="Helmstetter N."/>
            <person name="King M."/>
            <person name="Knapp S.J."/>
            <person name="Lai Z."/>
            <person name="Le Paslier M.C."/>
            <person name="Lippi Y."/>
            <person name="Lorenzon L."/>
            <person name="Mandel J.R."/>
            <person name="Marage G."/>
            <person name="Marchand G."/>
            <person name="Marquand E."/>
            <person name="Bret-Mestries E."/>
            <person name="Morien E."/>
            <person name="Nambeesan S."/>
            <person name="Nguyen T."/>
            <person name="Pegot-Espagnet P."/>
            <person name="Pouilly N."/>
            <person name="Raftis F."/>
            <person name="Sallet E."/>
            <person name="Schiex T."/>
            <person name="Thomas J."/>
            <person name="Vandecasteele C."/>
            <person name="Vares D."/>
            <person name="Vear F."/>
            <person name="Vautrin S."/>
            <person name="Crespi M."/>
            <person name="Mangin B."/>
            <person name="Burke J.M."/>
            <person name="Salse J."/>
            <person name="Munos S."/>
            <person name="Vincourt P."/>
            <person name="Rieseberg L.H."/>
            <person name="Langlade N.B."/>
        </authorList>
    </citation>
    <scope>NUCLEOTIDE SEQUENCE [LARGE SCALE GENOMIC DNA]</scope>
    <source>
        <strain evidence="8">cv. SF193</strain>
        <tissue evidence="6">Leaves</tissue>
    </source>
</reference>
<keyword evidence="2 6" id="KW-0808">Transferase</keyword>
<evidence type="ECO:0000256" key="5">
    <source>
        <dbReference type="ARBA" id="ARBA00022840"/>
    </source>
</evidence>
<sequence>MIVVHVLGTPTRKEIKSMNPNYTEFRFPRIKPHPWHKVEACVHPFFDELRDPTTVTRFLRSSILNSKYRFIQPTLIMLSEVSNISFLKFERCPFNDSIV</sequence>
<keyword evidence="3" id="KW-0547">Nucleotide-binding</keyword>
<evidence type="ECO:0000256" key="1">
    <source>
        <dbReference type="ARBA" id="ARBA00022527"/>
    </source>
</evidence>
<proteinExistence type="predicted"/>
<dbReference type="AlphaFoldDB" id="A0A251U6H9"/>
<dbReference type="EMBL" id="CM007897">
    <property type="protein sequence ID" value="OTG18948.1"/>
    <property type="molecule type" value="Genomic_DNA"/>
</dbReference>
<keyword evidence="5" id="KW-0067">ATP-binding</keyword>
<evidence type="ECO:0000256" key="2">
    <source>
        <dbReference type="ARBA" id="ARBA00022679"/>
    </source>
</evidence>
<dbReference type="GO" id="GO:0004674">
    <property type="term" value="F:protein serine/threonine kinase activity"/>
    <property type="evidence" value="ECO:0007669"/>
    <property type="project" value="UniProtKB-KW"/>
</dbReference>
<name>A0A251U6H9_HELAN</name>
<evidence type="ECO:0000313" key="7">
    <source>
        <dbReference type="EMBL" id="OTG18948.1"/>
    </source>
</evidence>
<evidence type="ECO:0000313" key="6">
    <source>
        <dbReference type="EMBL" id="KAF5795886.1"/>
    </source>
</evidence>
<accession>A0A251U6H9</accession>